<dbReference type="EMBL" id="BMAT01009306">
    <property type="protein sequence ID" value="GFS03751.1"/>
    <property type="molecule type" value="Genomic_DNA"/>
</dbReference>
<gene>
    <name evidence="1" type="ORF">ElyMa_004640700</name>
</gene>
<comment type="caution">
    <text evidence="1">The sequence shown here is derived from an EMBL/GenBank/DDBJ whole genome shotgun (WGS) entry which is preliminary data.</text>
</comment>
<evidence type="ECO:0000313" key="2">
    <source>
        <dbReference type="Proteomes" id="UP000762676"/>
    </source>
</evidence>
<name>A0AAV4I2A2_9GAST</name>
<proteinExistence type="predicted"/>
<protein>
    <submittedName>
        <fullName evidence="1">Uncharacterized protein</fullName>
    </submittedName>
</protein>
<organism evidence="1 2">
    <name type="scientific">Elysia marginata</name>
    <dbReference type="NCBI Taxonomy" id="1093978"/>
    <lineage>
        <taxon>Eukaryota</taxon>
        <taxon>Metazoa</taxon>
        <taxon>Spiralia</taxon>
        <taxon>Lophotrochozoa</taxon>
        <taxon>Mollusca</taxon>
        <taxon>Gastropoda</taxon>
        <taxon>Heterobranchia</taxon>
        <taxon>Euthyneura</taxon>
        <taxon>Panpulmonata</taxon>
        <taxon>Sacoglossa</taxon>
        <taxon>Placobranchoidea</taxon>
        <taxon>Plakobranchidae</taxon>
        <taxon>Elysia</taxon>
    </lineage>
</organism>
<keyword evidence="2" id="KW-1185">Reference proteome</keyword>
<reference evidence="1 2" key="1">
    <citation type="journal article" date="2021" name="Elife">
        <title>Chloroplast acquisition without the gene transfer in kleptoplastic sea slugs, Plakobranchus ocellatus.</title>
        <authorList>
            <person name="Maeda T."/>
            <person name="Takahashi S."/>
            <person name="Yoshida T."/>
            <person name="Shimamura S."/>
            <person name="Takaki Y."/>
            <person name="Nagai Y."/>
            <person name="Toyoda A."/>
            <person name="Suzuki Y."/>
            <person name="Arimoto A."/>
            <person name="Ishii H."/>
            <person name="Satoh N."/>
            <person name="Nishiyama T."/>
            <person name="Hasebe M."/>
            <person name="Maruyama T."/>
            <person name="Minagawa J."/>
            <person name="Obokata J."/>
            <person name="Shigenobu S."/>
        </authorList>
    </citation>
    <scope>NUCLEOTIDE SEQUENCE [LARGE SCALE GENOMIC DNA]</scope>
</reference>
<dbReference type="AlphaFoldDB" id="A0AAV4I2A2"/>
<accession>A0AAV4I2A2</accession>
<sequence length="114" mass="12975">MLAPRETTIPSQLKLCYNVKRNFISAALKQAKDYHFTVTLSRLREENKEKMKSAIFIILLVTMATIQCSQALPEQDINKGIETRHQIEKRSANEELGAIDNFLGQLPAAFPTQR</sequence>
<dbReference type="Proteomes" id="UP000762676">
    <property type="component" value="Unassembled WGS sequence"/>
</dbReference>
<evidence type="ECO:0000313" key="1">
    <source>
        <dbReference type="EMBL" id="GFS03751.1"/>
    </source>
</evidence>